<dbReference type="AlphaFoldDB" id="A0AAW2EC25"/>
<gene>
    <name evidence="1" type="ORF">PUN28_019670</name>
</gene>
<dbReference type="Proteomes" id="UP001430953">
    <property type="component" value="Unassembled WGS sequence"/>
</dbReference>
<evidence type="ECO:0000313" key="2">
    <source>
        <dbReference type="Proteomes" id="UP001430953"/>
    </source>
</evidence>
<organism evidence="1 2">
    <name type="scientific">Cardiocondyla obscurior</name>
    <dbReference type="NCBI Taxonomy" id="286306"/>
    <lineage>
        <taxon>Eukaryota</taxon>
        <taxon>Metazoa</taxon>
        <taxon>Ecdysozoa</taxon>
        <taxon>Arthropoda</taxon>
        <taxon>Hexapoda</taxon>
        <taxon>Insecta</taxon>
        <taxon>Pterygota</taxon>
        <taxon>Neoptera</taxon>
        <taxon>Endopterygota</taxon>
        <taxon>Hymenoptera</taxon>
        <taxon>Apocrita</taxon>
        <taxon>Aculeata</taxon>
        <taxon>Formicoidea</taxon>
        <taxon>Formicidae</taxon>
        <taxon>Myrmicinae</taxon>
        <taxon>Cardiocondyla</taxon>
    </lineage>
</organism>
<comment type="caution">
    <text evidence="1">The sequence shown here is derived from an EMBL/GenBank/DDBJ whole genome shotgun (WGS) entry which is preliminary data.</text>
</comment>
<reference evidence="1 2" key="1">
    <citation type="submission" date="2023-03" db="EMBL/GenBank/DDBJ databases">
        <title>High recombination rates correlate with genetic variation in Cardiocondyla obscurior ants.</title>
        <authorList>
            <person name="Errbii M."/>
        </authorList>
    </citation>
    <scope>NUCLEOTIDE SEQUENCE [LARGE SCALE GENOMIC DNA]</scope>
    <source>
        <strain evidence="1">Alpha-2009</strain>
        <tissue evidence="1">Whole body</tissue>
    </source>
</reference>
<accession>A0AAW2EC25</accession>
<name>A0AAW2EC25_9HYME</name>
<dbReference type="EMBL" id="JADYXP020000026">
    <property type="protein sequence ID" value="KAL0100520.1"/>
    <property type="molecule type" value="Genomic_DNA"/>
</dbReference>
<sequence length="220" mass="25599">MNLLDKKLNNIFEEWPLLKHPYGYKLIKYNFDQIKLTNFCLTQEKWNAFFFTIQQNTQITNCKLVITIQLLSYLIPSKQKIKQKSIMAKNHCHKASIALSKNCMIKCVPTSGDITKIRQEASDKAREMQISVQFYIIIVGTIRNVSNSCVTIDDVLYSTESVLKALDVCFKAFHVLKISYPDASNHLWTFIQKRLYKFCIQWDTSFSNTTHVLKQLTTNP</sequence>
<protein>
    <submittedName>
        <fullName evidence="1">Uncharacterized protein</fullName>
    </submittedName>
</protein>
<evidence type="ECO:0000313" key="1">
    <source>
        <dbReference type="EMBL" id="KAL0100520.1"/>
    </source>
</evidence>
<keyword evidence="2" id="KW-1185">Reference proteome</keyword>
<proteinExistence type="predicted"/>